<organism evidence="1 2">
    <name type="scientific">Ruminococcus bicirculans</name>
    <name type="common">ex Wegman et al. 2014</name>
    <dbReference type="NCBI Taxonomy" id="1160721"/>
    <lineage>
        <taxon>Bacteria</taxon>
        <taxon>Bacillati</taxon>
        <taxon>Bacillota</taxon>
        <taxon>Clostridia</taxon>
        <taxon>Eubacteriales</taxon>
        <taxon>Oscillospiraceae</taxon>
        <taxon>Ruminococcus</taxon>
    </lineage>
</organism>
<comment type="caution">
    <text evidence="1">The sequence shown here is derived from an EMBL/GenBank/DDBJ whole genome shotgun (WGS) entry which is preliminary data.</text>
</comment>
<reference evidence="1" key="1">
    <citation type="submission" date="2023-01" db="EMBL/GenBank/DDBJ databases">
        <title>Human gut microbiome strain richness.</title>
        <authorList>
            <person name="Chen-Liaw A."/>
        </authorList>
    </citation>
    <scope>NUCLEOTIDE SEQUENCE</scope>
    <source>
        <strain evidence="1">1001275st1_F4_1001275B_160808</strain>
    </source>
</reference>
<dbReference type="RefSeq" id="WP_272112656.1">
    <property type="nucleotide sequence ID" value="NZ_JAQMLW010000023.1"/>
</dbReference>
<evidence type="ECO:0000313" key="2">
    <source>
        <dbReference type="Proteomes" id="UP001211015"/>
    </source>
</evidence>
<dbReference type="EMBL" id="JAQMLV010000022">
    <property type="protein sequence ID" value="MDB8745883.1"/>
    <property type="molecule type" value="Genomic_DNA"/>
</dbReference>
<protein>
    <submittedName>
        <fullName evidence="1">Uncharacterized protein</fullName>
    </submittedName>
</protein>
<dbReference type="Proteomes" id="UP001211015">
    <property type="component" value="Unassembled WGS sequence"/>
</dbReference>
<evidence type="ECO:0000313" key="1">
    <source>
        <dbReference type="EMBL" id="MDB8745883.1"/>
    </source>
</evidence>
<accession>A0AAW6E5X6</accession>
<proteinExistence type="predicted"/>
<dbReference type="AlphaFoldDB" id="A0AAW6E5X6"/>
<gene>
    <name evidence="1" type="ORF">PNU62_12720</name>
</gene>
<sequence length="228" mass="26802">MKNMQVKNTICNEELKEALKLQLKKLHDYCVMYDNGRHEYAAEIALKIRVLLHSTRNSKSLYDMLIERNLLNKTPLFADFRCLNMIDPHEGKFVEQFSSFMISYNVTIVDDPKEQKPMTPTFRCENKYVLWSFDDWWKKLVVCQWHDQKLTRRDVVRILSDQDGGAHVDENIDDRLYALKRNLVSTVTFVINNTSFKIGTELLLATIVRTIAEEVQIVFNKKIVPNLK</sequence>
<name>A0AAW6E5X6_9FIRM</name>